<dbReference type="Proteomes" id="UP001610444">
    <property type="component" value="Unassembled WGS sequence"/>
</dbReference>
<reference evidence="1 2" key="1">
    <citation type="submission" date="2024-07" db="EMBL/GenBank/DDBJ databases">
        <title>Section-level genome sequencing and comparative genomics of Aspergillus sections Usti and Cavernicolus.</title>
        <authorList>
            <consortium name="Lawrence Berkeley National Laboratory"/>
            <person name="Nybo J.L."/>
            <person name="Vesth T.C."/>
            <person name="Theobald S."/>
            <person name="Frisvad J.C."/>
            <person name="Larsen T.O."/>
            <person name="Kjaerboelling I."/>
            <person name="Rothschild-Mancinelli K."/>
            <person name="Lyhne E.K."/>
            <person name="Kogle M.E."/>
            <person name="Barry K."/>
            <person name="Clum A."/>
            <person name="Na H."/>
            <person name="Ledsgaard L."/>
            <person name="Lin J."/>
            <person name="Lipzen A."/>
            <person name="Kuo A."/>
            <person name="Riley R."/>
            <person name="Mondo S."/>
            <person name="LaButti K."/>
            <person name="Haridas S."/>
            <person name="Pangalinan J."/>
            <person name="Salamov A.A."/>
            <person name="Simmons B.A."/>
            <person name="Magnuson J.K."/>
            <person name="Chen J."/>
            <person name="Drula E."/>
            <person name="Henrissat B."/>
            <person name="Wiebenga A."/>
            <person name="Lubbers R.J."/>
            <person name="Gomes A.C."/>
            <person name="Macurrencykelacurrency M.R."/>
            <person name="Stajich J."/>
            <person name="Grigoriev I.V."/>
            <person name="Mortensen U.H."/>
            <person name="De vries R.P."/>
            <person name="Baker S.E."/>
            <person name="Andersen M.R."/>
        </authorList>
    </citation>
    <scope>NUCLEOTIDE SEQUENCE [LARGE SCALE GENOMIC DNA]</scope>
    <source>
        <strain evidence="1 2">CBS 756.74</strain>
    </source>
</reference>
<accession>A0ABR4JJD9</accession>
<dbReference type="PANTHER" id="PTHR47784:SF10">
    <property type="entry name" value="TRANSCRIPTION FACTOR, PUTATIVE (AFU_ORTHOLOGUE AFUA_6G14150)-RELATED"/>
    <property type="match status" value="1"/>
</dbReference>
<dbReference type="RefSeq" id="XP_070893770.1">
    <property type="nucleotide sequence ID" value="XM_071043578.1"/>
</dbReference>
<organism evidence="1 2">
    <name type="scientific">Aspergillus pseudodeflectus</name>
    <dbReference type="NCBI Taxonomy" id="176178"/>
    <lineage>
        <taxon>Eukaryota</taxon>
        <taxon>Fungi</taxon>
        <taxon>Dikarya</taxon>
        <taxon>Ascomycota</taxon>
        <taxon>Pezizomycotina</taxon>
        <taxon>Eurotiomycetes</taxon>
        <taxon>Eurotiomycetidae</taxon>
        <taxon>Eurotiales</taxon>
        <taxon>Aspergillaceae</taxon>
        <taxon>Aspergillus</taxon>
        <taxon>Aspergillus subgen. Nidulantes</taxon>
    </lineage>
</organism>
<dbReference type="GeneID" id="98158742"/>
<evidence type="ECO:0000313" key="2">
    <source>
        <dbReference type="Proteomes" id="UP001610444"/>
    </source>
</evidence>
<evidence type="ECO:0000313" key="1">
    <source>
        <dbReference type="EMBL" id="KAL2839882.1"/>
    </source>
</evidence>
<dbReference type="InterPro" id="IPR053157">
    <property type="entry name" value="Sterol_Uptake_Regulator"/>
</dbReference>
<evidence type="ECO:0008006" key="3">
    <source>
        <dbReference type="Google" id="ProtNLM"/>
    </source>
</evidence>
<keyword evidence="2" id="KW-1185">Reference proteome</keyword>
<sequence length="228" mass="25689">MHKYSTETYKRTIPQRALHFPLLLDGVLSVVALHTTTTKTPEEAGVYIDMLVGFQTRSLEPFQRVIEAISPENCDAVFAYSVFTIIHGIAVPELTRLETIFVLSELVQGTAEITKMFGQALQRTTALDAEDNEAFRRLHDATIPHLRMCCQRYRGHQNPGSVLTRLAIVDRQFVKSLREKDDLALLALVHWGFLLGQPDGETWWALRFGLAMVNKGLGSLNPDSHSRD</sequence>
<proteinExistence type="predicted"/>
<name>A0ABR4JJD9_9EURO</name>
<dbReference type="PANTHER" id="PTHR47784">
    <property type="entry name" value="STEROL UPTAKE CONTROL PROTEIN 2"/>
    <property type="match status" value="1"/>
</dbReference>
<gene>
    <name evidence="1" type="ORF">BJX68DRAFT_258712</name>
</gene>
<comment type="caution">
    <text evidence="1">The sequence shown here is derived from an EMBL/GenBank/DDBJ whole genome shotgun (WGS) entry which is preliminary data.</text>
</comment>
<dbReference type="EMBL" id="JBFXLR010000070">
    <property type="protein sequence ID" value="KAL2839882.1"/>
    <property type="molecule type" value="Genomic_DNA"/>
</dbReference>
<protein>
    <recommendedName>
        <fullName evidence="3">C6 transcription factor</fullName>
    </recommendedName>
</protein>